<dbReference type="OrthoDB" id="9810250at2"/>
<evidence type="ECO:0000259" key="3">
    <source>
        <dbReference type="PROSITE" id="PS50977"/>
    </source>
</evidence>
<dbReference type="InterPro" id="IPR009057">
    <property type="entry name" value="Homeodomain-like_sf"/>
</dbReference>
<feature type="domain" description="HTH tetR-type" evidence="3">
    <location>
        <begin position="9"/>
        <end position="69"/>
    </location>
</feature>
<keyword evidence="1 2" id="KW-0238">DNA-binding</keyword>
<evidence type="ECO:0000256" key="1">
    <source>
        <dbReference type="ARBA" id="ARBA00023125"/>
    </source>
</evidence>
<evidence type="ECO:0000313" key="4">
    <source>
        <dbReference type="EMBL" id="ASA19776.1"/>
    </source>
</evidence>
<dbReference type="Gene3D" id="1.10.357.10">
    <property type="entry name" value="Tetracycline Repressor, domain 2"/>
    <property type="match status" value="1"/>
</dbReference>
<dbReference type="AlphaFoldDB" id="A0A2Z2K3C4"/>
<organism evidence="4 5">
    <name type="scientific">Paenibacillus donghaensis</name>
    <dbReference type="NCBI Taxonomy" id="414771"/>
    <lineage>
        <taxon>Bacteria</taxon>
        <taxon>Bacillati</taxon>
        <taxon>Bacillota</taxon>
        <taxon>Bacilli</taxon>
        <taxon>Bacillales</taxon>
        <taxon>Paenibacillaceae</taxon>
        <taxon>Paenibacillus</taxon>
    </lineage>
</organism>
<dbReference type="GO" id="GO:0003677">
    <property type="term" value="F:DNA binding"/>
    <property type="evidence" value="ECO:0007669"/>
    <property type="project" value="UniProtKB-UniRule"/>
</dbReference>
<dbReference type="RefSeq" id="WP_087913801.1">
    <property type="nucleotide sequence ID" value="NZ_CP021780.1"/>
</dbReference>
<keyword evidence="5" id="KW-1185">Reference proteome</keyword>
<dbReference type="SUPFAM" id="SSF46689">
    <property type="entry name" value="Homeodomain-like"/>
    <property type="match status" value="1"/>
</dbReference>
<sequence>MSVVDRRILKTQEAIKKAFIELMSETNFDHITIQDIADRANVGRRTVYHHYLDKFDLLDKLIEEHISELGRLCETAAELSFIDANLIWFEYFEQNYSFFSMMLASKGALSFRSRFLSFVIEELKGEVDISRGTNQGLSGDIIVKFFGAAIVGIVESYFTDEIHRSPEFVAEQLGILLERNF</sequence>
<feature type="DNA-binding region" description="H-T-H motif" evidence="2">
    <location>
        <begin position="32"/>
        <end position="51"/>
    </location>
</feature>
<accession>A0A2Z2K3C4</accession>
<dbReference type="InterPro" id="IPR050624">
    <property type="entry name" value="HTH-type_Tx_Regulator"/>
</dbReference>
<dbReference type="PROSITE" id="PS50977">
    <property type="entry name" value="HTH_TETR_2"/>
    <property type="match status" value="1"/>
</dbReference>
<evidence type="ECO:0000313" key="5">
    <source>
        <dbReference type="Proteomes" id="UP000249890"/>
    </source>
</evidence>
<protein>
    <submittedName>
        <fullName evidence="4">TetR family transcriptional regulator</fullName>
    </submittedName>
</protein>
<dbReference type="InterPro" id="IPR039532">
    <property type="entry name" value="TetR_C_Firmicutes"/>
</dbReference>
<gene>
    <name evidence="4" type="ORF">B9T62_02505</name>
</gene>
<name>A0A2Z2K3C4_9BACL</name>
<dbReference type="InterPro" id="IPR001647">
    <property type="entry name" value="HTH_TetR"/>
</dbReference>
<evidence type="ECO:0000256" key="2">
    <source>
        <dbReference type="PROSITE-ProRule" id="PRU00335"/>
    </source>
</evidence>
<dbReference type="Proteomes" id="UP000249890">
    <property type="component" value="Chromosome"/>
</dbReference>
<reference evidence="4 5" key="1">
    <citation type="submission" date="2017-06" db="EMBL/GenBank/DDBJ databases">
        <title>Complete genome sequence of Paenibacillus donghaensis KCTC 13049T isolated from East Sea sediment, South Korea.</title>
        <authorList>
            <person name="Jung B.K."/>
            <person name="Hong S.-J."/>
            <person name="Shin J.-H."/>
        </authorList>
    </citation>
    <scope>NUCLEOTIDE SEQUENCE [LARGE SCALE GENOMIC DNA]</scope>
    <source>
        <strain evidence="4 5">KCTC 13049</strain>
    </source>
</reference>
<dbReference type="EMBL" id="CP021780">
    <property type="protein sequence ID" value="ASA19776.1"/>
    <property type="molecule type" value="Genomic_DNA"/>
</dbReference>
<dbReference type="PANTHER" id="PTHR43479">
    <property type="entry name" value="ACREF/ENVCD OPERON REPRESSOR-RELATED"/>
    <property type="match status" value="1"/>
</dbReference>
<proteinExistence type="predicted"/>
<dbReference type="PANTHER" id="PTHR43479:SF23">
    <property type="entry name" value="HTH TETR-TYPE DOMAIN-CONTAINING PROTEIN"/>
    <property type="match status" value="1"/>
</dbReference>
<dbReference type="Pfam" id="PF14278">
    <property type="entry name" value="TetR_C_8"/>
    <property type="match status" value="1"/>
</dbReference>
<dbReference type="Pfam" id="PF00440">
    <property type="entry name" value="TetR_N"/>
    <property type="match status" value="1"/>
</dbReference>
<dbReference type="KEGG" id="pdh:B9T62_02505"/>